<accession>Q750S0</accession>
<reference evidence="7 8" key="1">
    <citation type="journal article" date="2004" name="Science">
        <title>The Ashbya gossypii genome as a tool for mapping the ancient Saccharomyces cerevisiae genome.</title>
        <authorList>
            <person name="Dietrich F.S."/>
            <person name="Voegeli S."/>
            <person name="Brachat S."/>
            <person name="Lerch A."/>
            <person name="Gates K."/>
            <person name="Steiner S."/>
            <person name="Mohr C."/>
            <person name="Pohlmann R."/>
            <person name="Luedi P."/>
            <person name="Choi S."/>
            <person name="Wing R.A."/>
            <person name="Flavier A."/>
            <person name="Gaffney T.D."/>
            <person name="Philippsen P."/>
        </authorList>
    </citation>
    <scope>NUCLEOTIDE SEQUENCE [LARGE SCALE GENOMIC DNA]</scope>
    <source>
        <strain evidence="8">ATCC 10895 / CBS 109.51 / FGSC 9923 / NRRL Y-1056</strain>
    </source>
</reference>
<reference evidence="8" key="2">
    <citation type="journal article" date="2013" name="G3 (Bethesda)">
        <title>Genomes of Ashbya fungi isolated from insects reveal four mating-type loci, numerous translocations, lack of transposons, and distinct gene duplications.</title>
        <authorList>
            <person name="Dietrich F.S."/>
            <person name="Voegeli S."/>
            <person name="Kuo S."/>
            <person name="Philippsen P."/>
        </authorList>
    </citation>
    <scope>GENOME REANNOTATION</scope>
    <source>
        <strain evidence="8">ATCC 10895 / CBS 109.51 / FGSC 9923 / NRRL Y-1056</strain>
    </source>
</reference>
<dbReference type="STRING" id="284811.Q750S0"/>
<dbReference type="KEGG" id="ago:AGOS_AGL131W"/>
<dbReference type="PANTHER" id="PTHR13315:SF4">
    <property type="entry name" value="METALLOPHOSPHOESTERASE, ISOFORM E"/>
    <property type="match status" value="1"/>
</dbReference>
<keyword evidence="4 5" id="KW-0472">Membrane</keyword>
<dbReference type="Pfam" id="PF00149">
    <property type="entry name" value="Metallophos"/>
    <property type="match status" value="1"/>
</dbReference>
<evidence type="ECO:0000313" key="8">
    <source>
        <dbReference type="Proteomes" id="UP000000591"/>
    </source>
</evidence>
<dbReference type="GO" id="GO:0016787">
    <property type="term" value="F:hydrolase activity"/>
    <property type="evidence" value="ECO:0007669"/>
    <property type="project" value="InterPro"/>
</dbReference>
<evidence type="ECO:0000256" key="4">
    <source>
        <dbReference type="ARBA" id="ARBA00023136"/>
    </source>
</evidence>
<protein>
    <submittedName>
        <fullName evidence="7">AGL131Wp</fullName>
    </submittedName>
</protein>
<dbReference type="HOGENOM" id="CLU_011607_0_0_1"/>
<dbReference type="FunFam" id="3.60.21.10:FF:000093">
    <property type="entry name" value="Cell division cycle-related protein"/>
    <property type="match status" value="1"/>
</dbReference>
<feature type="domain" description="Calcineurin-like phosphoesterase" evidence="6">
    <location>
        <begin position="87"/>
        <end position="316"/>
    </location>
</feature>
<dbReference type="OMA" id="MARHIEY"/>
<dbReference type="FunCoup" id="Q750S0">
    <property type="interactions" value="555"/>
</dbReference>
<dbReference type="Gene3D" id="3.60.21.10">
    <property type="match status" value="1"/>
</dbReference>
<feature type="transmembrane region" description="Helical" evidence="5">
    <location>
        <begin position="392"/>
        <end position="410"/>
    </location>
</feature>
<dbReference type="InterPro" id="IPR033308">
    <property type="entry name" value="PGAP5/Cdc1/Ted1"/>
</dbReference>
<name>Q750S0_EREGS</name>
<dbReference type="OrthoDB" id="5977743at2759"/>
<gene>
    <name evidence="7" type="ORF">AGOS_AGL131W</name>
</gene>
<comment type="subcellular location">
    <subcellularLocation>
        <location evidence="1">Membrane</location>
        <topology evidence="1">Multi-pass membrane protein</topology>
    </subcellularLocation>
</comment>
<dbReference type="RefSeq" id="NP_986536.2">
    <property type="nucleotide sequence ID" value="NM_211598.2"/>
</dbReference>
<keyword evidence="3 5" id="KW-1133">Transmembrane helix</keyword>
<dbReference type="GeneID" id="4622835"/>
<dbReference type="SUPFAM" id="SSF56300">
    <property type="entry name" value="Metallo-dependent phosphatases"/>
    <property type="match status" value="1"/>
</dbReference>
<proteinExistence type="predicted"/>
<evidence type="ECO:0000256" key="5">
    <source>
        <dbReference type="SAM" id="Phobius"/>
    </source>
</evidence>
<evidence type="ECO:0000259" key="6">
    <source>
        <dbReference type="Pfam" id="PF00149"/>
    </source>
</evidence>
<dbReference type="InterPro" id="IPR004843">
    <property type="entry name" value="Calcineurin-like_PHP"/>
</dbReference>
<feature type="transmembrane region" description="Helical" evidence="5">
    <location>
        <begin position="462"/>
        <end position="484"/>
    </location>
</feature>
<dbReference type="InParanoid" id="Q750S0"/>
<evidence type="ECO:0000256" key="1">
    <source>
        <dbReference type="ARBA" id="ARBA00004141"/>
    </source>
</evidence>
<keyword evidence="2 5" id="KW-0812">Transmembrane</keyword>
<dbReference type="Proteomes" id="UP000000591">
    <property type="component" value="Chromosome VII"/>
</dbReference>
<keyword evidence="8" id="KW-1185">Reference proteome</keyword>
<dbReference type="GO" id="GO:0005783">
    <property type="term" value="C:endoplasmic reticulum"/>
    <property type="evidence" value="ECO:0000318"/>
    <property type="project" value="GO_Central"/>
</dbReference>
<dbReference type="GO" id="GO:0016020">
    <property type="term" value="C:membrane"/>
    <property type="evidence" value="ECO:0007669"/>
    <property type="project" value="UniProtKB-SubCell"/>
</dbReference>
<feature type="transmembrane region" description="Helical" evidence="5">
    <location>
        <begin position="41"/>
        <end position="60"/>
    </location>
</feature>
<dbReference type="PANTHER" id="PTHR13315">
    <property type="entry name" value="METALLO PHOSPHOESTERASE RELATED"/>
    <property type="match status" value="1"/>
</dbReference>
<evidence type="ECO:0000256" key="3">
    <source>
        <dbReference type="ARBA" id="ARBA00022989"/>
    </source>
</evidence>
<evidence type="ECO:0000313" key="7">
    <source>
        <dbReference type="EMBL" id="AAS54360.2"/>
    </source>
</evidence>
<dbReference type="InterPro" id="IPR029052">
    <property type="entry name" value="Metallo-depent_PP-like"/>
</dbReference>
<dbReference type="eggNOG" id="KOG3662">
    <property type="taxonomic scope" value="Eukaryota"/>
</dbReference>
<sequence length="487" mass="56139">MLKPRRRETGLLHNLNPLEPFGAKIERDTRHWMQRAGGVKILWRYLALLAVLWFVLVHYYERTVVARALRQCMWTWEPWPTEATPHRVALLADPQIMDEHSYPGRPQFVNWLTQQHLDNYHRKNWVYMHAELNPDSVIFLGDLFDGGRDQDQEHWTKEYQRFMRIFEPRPGTLTVTSLAGNHDIGFGDSVVDSSLQLFRAFFGEPSKAIDVGNHTFVLLDTISLSNKKDLDISAKPKAFLETFDVHVQKYPRILLTHVPLWRNVREQTCSGPRESKIPFPAMYGYQYKTLIDSSLTDVILSRVQPEIVFSGDDHDYCQIKHVYQANGKSKNTEEITVKTCAMNMNIKRPAIQLLSLYNPEEPLQDPDDPSSTLKTYKTEICYLPSPYKAIKVYILFYILSLALLIWMNMYPSSFNARIGFKLSRWMGTSAKPLLPISAKQTAKDRKSALQGMMFTITSSGGVPTVVANTAVLTILVFLIFAYHYRSI</sequence>
<organism evidence="7 8">
    <name type="scientific">Eremothecium gossypii (strain ATCC 10895 / CBS 109.51 / FGSC 9923 / NRRL Y-1056)</name>
    <name type="common">Yeast</name>
    <name type="synonym">Ashbya gossypii</name>
    <dbReference type="NCBI Taxonomy" id="284811"/>
    <lineage>
        <taxon>Eukaryota</taxon>
        <taxon>Fungi</taxon>
        <taxon>Dikarya</taxon>
        <taxon>Ascomycota</taxon>
        <taxon>Saccharomycotina</taxon>
        <taxon>Saccharomycetes</taxon>
        <taxon>Saccharomycetales</taxon>
        <taxon>Saccharomycetaceae</taxon>
        <taxon>Eremothecium</taxon>
    </lineage>
</organism>
<dbReference type="GO" id="GO:0006506">
    <property type="term" value="P:GPI anchor biosynthetic process"/>
    <property type="evidence" value="ECO:0000318"/>
    <property type="project" value="GO_Central"/>
</dbReference>
<dbReference type="AlphaFoldDB" id="Q750S0"/>
<evidence type="ECO:0000256" key="2">
    <source>
        <dbReference type="ARBA" id="ARBA00022692"/>
    </source>
</evidence>
<dbReference type="EMBL" id="AE016820">
    <property type="protein sequence ID" value="AAS54360.2"/>
    <property type="molecule type" value="Genomic_DNA"/>
</dbReference>